<protein>
    <submittedName>
        <fullName evidence="3">Peptide-binding protein</fullName>
    </submittedName>
</protein>
<feature type="signal peptide" evidence="1">
    <location>
        <begin position="1"/>
        <end position="29"/>
    </location>
</feature>
<keyword evidence="4" id="KW-1185">Reference proteome</keyword>
<dbReference type="Gene3D" id="3.10.105.10">
    <property type="entry name" value="Dipeptide-binding Protein, Domain 3"/>
    <property type="match status" value="1"/>
</dbReference>
<dbReference type="SUPFAM" id="SSF53850">
    <property type="entry name" value="Periplasmic binding protein-like II"/>
    <property type="match status" value="1"/>
</dbReference>
<comment type="caution">
    <text evidence="3">The sequence shown here is derived from an EMBL/GenBank/DDBJ whole genome shotgun (WGS) entry which is preliminary data.</text>
</comment>
<proteinExistence type="predicted"/>
<evidence type="ECO:0000256" key="1">
    <source>
        <dbReference type="SAM" id="SignalP"/>
    </source>
</evidence>
<evidence type="ECO:0000313" key="3">
    <source>
        <dbReference type="EMBL" id="RVW07195.1"/>
    </source>
</evidence>
<evidence type="ECO:0000259" key="2">
    <source>
        <dbReference type="Pfam" id="PF00496"/>
    </source>
</evidence>
<dbReference type="Proteomes" id="UP000286208">
    <property type="component" value="Unassembled WGS sequence"/>
</dbReference>
<dbReference type="PANTHER" id="PTHR30290">
    <property type="entry name" value="PERIPLASMIC BINDING COMPONENT OF ABC TRANSPORTER"/>
    <property type="match status" value="1"/>
</dbReference>
<gene>
    <name evidence="3" type="ORF">EGT67_23485</name>
</gene>
<accession>A0A438B8G8</accession>
<dbReference type="GO" id="GO:0015833">
    <property type="term" value="P:peptide transport"/>
    <property type="evidence" value="ECO:0007669"/>
    <property type="project" value="TreeGrafter"/>
</dbReference>
<dbReference type="InterPro" id="IPR000914">
    <property type="entry name" value="SBP_5_dom"/>
</dbReference>
<dbReference type="OrthoDB" id="7888869at2"/>
<dbReference type="Gene3D" id="3.90.76.10">
    <property type="entry name" value="Dipeptide-binding Protein, Domain 1"/>
    <property type="match status" value="1"/>
</dbReference>
<dbReference type="EMBL" id="RKLP01000014">
    <property type="protein sequence ID" value="RVW07195.1"/>
    <property type="molecule type" value="Genomic_DNA"/>
</dbReference>
<sequence>MPGTNTPHGSRRRVVRAIGALTAAVTVGAAATACSEPADQVPSLGYAIDNVVTTYNGNTREGAATGAAAAFGRVLTGTNYIGPSGTPVADTDFASASVLPGDVLAVQYRINPAAVFSDGVPIACDDLVLAWAAGSGRFTRSADEGHAPMFDAATRAGYADIDRVDCEPGSKEATVVFKPGRSFLDWQSLFGATELMPAHVAAQAAGVPDLVGAIRSGDTDAVRRIAEFWNTGWRLVPGEVDVTKLPSSGPYKIDSYTEKGGLVLVENERWWGIKPATSRIVVWPKGSDVQSHIDEGDIEVVDVGSGSIPGLDLGSAFEVVNGPSRSVEQLVLANHGVFGSVDARRAFALCVPRQQLFDKLGHPGFDRESGPGSGVVDSRITAPDTLFYQSAVAAEGGMYTDPDIPGAKAARAETGQSNLTVRIGYLGPDERRAQTVQEIAASCAGAGITVEDVGSPNFYPTALAAGQADAVLAGTASAAGAAGTSVPTDAGFALRSGNGDNFGGFANRRFDQVVDQLAVDGSLAARMSLSGEAEAILWDEMPTVPLFDQPRTIAHSNGMHAVVPNPTRSGAGWNMDRWILLR</sequence>
<feature type="domain" description="Solute-binding protein family 5" evidence="2">
    <location>
        <begin position="102"/>
        <end position="478"/>
    </location>
</feature>
<dbReference type="PROSITE" id="PS51318">
    <property type="entry name" value="TAT"/>
    <property type="match status" value="1"/>
</dbReference>
<reference evidence="3 4" key="1">
    <citation type="submission" date="2018-11" db="EMBL/GenBank/DDBJ databases">
        <title>Rhodococcus spongicola sp. nov. and Rhodococcus xishaensis sp. nov. from marine sponges.</title>
        <authorList>
            <person name="Li L."/>
            <person name="Lin H.W."/>
        </authorList>
    </citation>
    <scope>NUCLEOTIDE SEQUENCE [LARGE SCALE GENOMIC DNA]</scope>
    <source>
        <strain evidence="3 4">CCTCC AB2014297</strain>
    </source>
</reference>
<feature type="chain" id="PRO_5019553474" evidence="1">
    <location>
        <begin position="30"/>
        <end position="582"/>
    </location>
</feature>
<dbReference type="Gene3D" id="3.40.190.10">
    <property type="entry name" value="Periplasmic binding protein-like II"/>
    <property type="match status" value="1"/>
</dbReference>
<dbReference type="InterPro" id="IPR006311">
    <property type="entry name" value="TAT_signal"/>
</dbReference>
<dbReference type="PANTHER" id="PTHR30290:SF65">
    <property type="entry name" value="MONOACYL PHOSPHATIDYLINOSITOL TETRAMANNOSIDE-BINDING PROTEIN LPQW-RELATED"/>
    <property type="match status" value="1"/>
</dbReference>
<dbReference type="RefSeq" id="WP_127918513.1">
    <property type="nucleotide sequence ID" value="NZ_RKLP01000014.1"/>
</dbReference>
<dbReference type="InterPro" id="IPR039424">
    <property type="entry name" value="SBP_5"/>
</dbReference>
<dbReference type="AlphaFoldDB" id="A0A438B8G8"/>
<dbReference type="Pfam" id="PF00496">
    <property type="entry name" value="SBP_bac_5"/>
    <property type="match status" value="1"/>
</dbReference>
<name>A0A438B8G8_9NOCA</name>
<dbReference type="GO" id="GO:1904680">
    <property type="term" value="F:peptide transmembrane transporter activity"/>
    <property type="evidence" value="ECO:0007669"/>
    <property type="project" value="TreeGrafter"/>
</dbReference>
<keyword evidence="1" id="KW-0732">Signal</keyword>
<evidence type="ECO:0000313" key="4">
    <source>
        <dbReference type="Proteomes" id="UP000286208"/>
    </source>
</evidence>
<organism evidence="3 4">
    <name type="scientific">Prescottella agglutinans</name>
    <dbReference type="NCBI Taxonomy" id="1644129"/>
    <lineage>
        <taxon>Bacteria</taxon>
        <taxon>Bacillati</taxon>
        <taxon>Actinomycetota</taxon>
        <taxon>Actinomycetes</taxon>
        <taxon>Mycobacteriales</taxon>
        <taxon>Nocardiaceae</taxon>
        <taxon>Prescottella</taxon>
    </lineage>
</organism>